<reference evidence="1 2" key="1">
    <citation type="submission" date="2015-01" db="EMBL/GenBank/DDBJ databases">
        <title>Genome sequence of the anaerobic bacterium Geobacter soli GSS01, a dissimilatory Fe(III) reducer from soil.</title>
        <authorList>
            <person name="Yang G."/>
            <person name="Zhou S."/>
        </authorList>
    </citation>
    <scope>NUCLEOTIDE SEQUENCE [LARGE SCALE GENOMIC DNA]</scope>
    <source>
        <strain evidence="1 2">GSS01</strain>
    </source>
</reference>
<organism evidence="1 2">
    <name type="scientific">Geobacter soli</name>
    <dbReference type="NCBI Taxonomy" id="1510391"/>
    <lineage>
        <taxon>Bacteria</taxon>
        <taxon>Pseudomonadati</taxon>
        <taxon>Thermodesulfobacteriota</taxon>
        <taxon>Desulfuromonadia</taxon>
        <taxon>Geobacterales</taxon>
        <taxon>Geobacteraceae</taxon>
        <taxon>Geobacter</taxon>
    </lineage>
</organism>
<sequence>MQTIPIALAAPDMVLAREVKRADNPQGPPICGKGTVITAALLERLRNLGVKTLTVEGRPVELEGEKTLDDMLADLDRRFSKVEGNPLMQRLKELFRAGIVRSVEGGGER</sequence>
<dbReference type="Proteomes" id="UP000031433">
    <property type="component" value="Unassembled WGS sequence"/>
</dbReference>
<accession>A0A0C1TRN1</accession>
<dbReference type="EMBL" id="JXBL01000001">
    <property type="protein sequence ID" value="KIE41913.1"/>
    <property type="molecule type" value="Genomic_DNA"/>
</dbReference>
<evidence type="ECO:0000313" key="1">
    <source>
        <dbReference type="EMBL" id="KIE41913.1"/>
    </source>
</evidence>
<protein>
    <submittedName>
        <fullName evidence="1">Uncharacterized protein</fullName>
    </submittedName>
</protein>
<keyword evidence="2" id="KW-1185">Reference proteome</keyword>
<comment type="caution">
    <text evidence="1">The sequence shown here is derived from an EMBL/GenBank/DDBJ whole genome shotgun (WGS) entry which is preliminary data.</text>
</comment>
<dbReference type="AlphaFoldDB" id="A0A0C1TRN1"/>
<name>A0A0C1TRN1_9BACT</name>
<evidence type="ECO:0000313" key="2">
    <source>
        <dbReference type="Proteomes" id="UP000031433"/>
    </source>
</evidence>
<gene>
    <name evidence="1" type="ORF">SE37_04350</name>
</gene>
<dbReference type="RefSeq" id="WP_039643992.1">
    <property type="nucleotide sequence ID" value="NZ_JXBL01000001.1"/>
</dbReference>
<proteinExistence type="predicted"/>